<dbReference type="Gene3D" id="1.10.630.10">
    <property type="entry name" value="Cytochrome P450"/>
    <property type="match status" value="4"/>
</dbReference>
<keyword evidence="7" id="KW-0503">Monooxygenase</keyword>
<dbReference type="PRINTS" id="PR00463">
    <property type="entry name" value="EP450I"/>
</dbReference>
<keyword evidence="10" id="KW-0472">Membrane</keyword>
<reference evidence="11" key="1">
    <citation type="submission" date="2020-11" db="EMBL/GenBank/DDBJ databases">
        <authorList>
            <person name="Tran Van P."/>
        </authorList>
    </citation>
    <scope>NUCLEOTIDE SEQUENCE</scope>
</reference>
<dbReference type="GO" id="GO:0006082">
    <property type="term" value="P:organic acid metabolic process"/>
    <property type="evidence" value="ECO:0007669"/>
    <property type="project" value="TreeGrafter"/>
</dbReference>
<proteinExistence type="inferred from homology"/>
<keyword evidence="4 8" id="KW-0479">Metal-binding</keyword>
<evidence type="ECO:0000256" key="1">
    <source>
        <dbReference type="ARBA" id="ARBA00001971"/>
    </source>
</evidence>
<dbReference type="GO" id="GO:0020037">
    <property type="term" value="F:heme binding"/>
    <property type="evidence" value="ECO:0007669"/>
    <property type="project" value="InterPro"/>
</dbReference>
<feature type="region of interest" description="Disordered" evidence="9">
    <location>
        <begin position="390"/>
        <end position="410"/>
    </location>
</feature>
<keyword evidence="10" id="KW-0812">Transmembrane</keyword>
<dbReference type="InterPro" id="IPR036396">
    <property type="entry name" value="Cyt_P450_sf"/>
</dbReference>
<keyword evidence="5" id="KW-0560">Oxidoreductase</keyword>
<evidence type="ECO:0000256" key="4">
    <source>
        <dbReference type="ARBA" id="ARBA00022723"/>
    </source>
</evidence>
<dbReference type="GO" id="GO:0008395">
    <property type="term" value="F:steroid hydroxylase activity"/>
    <property type="evidence" value="ECO:0007669"/>
    <property type="project" value="TreeGrafter"/>
</dbReference>
<evidence type="ECO:0000256" key="7">
    <source>
        <dbReference type="ARBA" id="ARBA00023033"/>
    </source>
</evidence>
<sequence>MLIVLLIINRVFLIPPSMCTVKYLFSTGVTPRYLTVRLLLIDFLPTCMVGFLANLPLNSMKVVFAGPPSLPIYGSYWFVLLCNYKYIYKSFDTLARWYNTKLLGLHLGPLPTVVACDLNTVKEIFARPEFNGKLDCYISQARAMGITLGLFFTDSDLWIEQRRFTLRHLRDYGFARRSVLQEENVRQEVMDLLALLNSSKGKEDYDVFHDDCALLPQLFCPGTINCLWSVLAGDRFPPEAHKKLRQVADASFHFVKDVEPTGGALVLTPWLRHFGRKGFGFDGLVNGSGYVTEFFREAVKDHEKNYSEDSLRDFIDDYIQELKKNDTKNIVNSFSEDQLLLLATDLILPTAATMPAMLTFTLIMLLHHPQVMLKAQKEIDSVVSRDRLPSLDDRSSVHNDPELWGDPENFRPERFLDEEGRLLRKDVTMPFGGGESCDENGVGQNVLKNKEKGRRAIGRPRTRWMDQAQKDMEAKGAGLRERFEEIDRNGRPAEVETSNDDDDDDDCTQKAIFRGSVPSFAWRESVNRFGKTTLSTPDRYLKLDLPITDSLVFCESIALDHAATEACRRVCVGETFSRFTIYLFLAALLQNFTFSAPEGKPIPGLDDIISGFSLSPPDFWLRGVVVSAPRYESRGPRFDSRLVPWVFFPKEELPQRSPSYWFVLLCNYKKLHKGFHTLARWYNTKLLGLHLGPFPTVVACDYATIKEVFTRPEFNGKLDCFLSQERSMGKTLGLFFTDDKLWIEQRRFTLRHLRDFGFARRFSPQEDVVRREVLDMVAFLSGSTSIQDHGVFRDGCALMPHIFSPAMINCLWSILASDHFPRESHGKLREVGAAAYFFLKEVQPTGGALLLTPWLRHFAPRTFGYTALVKGTGAVSDFVKVAVKEHKQTYLEDDARDFIDEYLKELKKCDSSSTFSDDQLLMIGTDLTIATSAALPAIISFAIILLVHYPEIQIKAQKEIDDVVGRDRTPSLDDKSRQGPE</sequence>
<dbReference type="SUPFAM" id="SSF48264">
    <property type="entry name" value="Cytochrome P450"/>
    <property type="match status" value="3"/>
</dbReference>
<dbReference type="EMBL" id="OB793570">
    <property type="protein sequence ID" value="CAD7427869.1"/>
    <property type="molecule type" value="Genomic_DNA"/>
</dbReference>
<organism evidence="11">
    <name type="scientific">Timema monikensis</name>
    <dbReference type="NCBI Taxonomy" id="170555"/>
    <lineage>
        <taxon>Eukaryota</taxon>
        <taxon>Metazoa</taxon>
        <taxon>Ecdysozoa</taxon>
        <taxon>Arthropoda</taxon>
        <taxon>Hexapoda</taxon>
        <taxon>Insecta</taxon>
        <taxon>Pterygota</taxon>
        <taxon>Neoptera</taxon>
        <taxon>Polyneoptera</taxon>
        <taxon>Phasmatodea</taxon>
        <taxon>Timematodea</taxon>
        <taxon>Timematoidea</taxon>
        <taxon>Timematidae</taxon>
        <taxon>Timema</taxon>
    </lineage>
</organism>
<dbReference type="GO" id="GO:0006805">
    <property type="term" value="P:xenobiotic metabolic process"/>
    <property type="evidence" value="ECO:0007669"/>
    <property type="project" value="TreeGrafter"/>
</dbReference>
<dbReference type="GO" id="GO:0005506">
    <property type="term" value="F:iron ion binding"/>
    <property type="evidence" value="ECO:0007669"/>
    <property type="project" value="InterPro"/>
</dbReference>
<dbReference type="InterPro" id="IPR002401">
    <property type="entry name" value="Cyt_P450_E_grp-I"/>
</dbReference>
<evidence type="ECO:0000256" key="6">
    <source>
        <dbReference type="ARBA" id="ARBA00023004"/>
    </source>
</evidence>
<evidence type="ECO:0000256" key="5">
    <source>
        <dbReference type="ARBA" id="ARBA00023002"/>
    </source>
</evidence>
<dbReference type="PANTHER" id="PTHR24300:SF376">
    <property type="entry name" value="CYTOCHROME P450 15A1"/>
    <property type="match status" value="1"/>
</dbReference>
<name>A0A7R9HPM3_9NEOP</name>
<feature type="transmembrane region" description="Helical" evidence="10">
    <location>
        <begin position="69"/>
        <end position="88"/>
    </location>
</feature>
<dbReference type="PANTHER" id="PTHR24300">
    <property type="entry name" value="CYTOCHROME P450 508A4-RELATED"/>
    <property type="match status" value="1"/>
</dbReference>
<comment type="similarity">
    <text evidence="2">Belongs to the cytochrome P450 family.</text>
</comment>
<feature type="compositionally biased region" description="Basic and acidic residues" evidence="9">
    <location>
        <begin position="390"/>
        <end position="401"/>
    </location>
</feature>
<evidence type="ECO:0000256" key="10">
    <source>
        <dbReference type="SAM" id="Phobius"/>
    </source>
</evidence>
<evidence type="ECO:0000256" key="2">
    <source>
        <dbReference type="ARBA" id="ARBA00010617"/>
    </source>
</evidence>
<evidence type="ECO:0008006" key="12">
    <source>
        <dbReference type="Google" id="ProtNLM"/>
    </source>
</evidence>
<dbReference type="InterPro" id="IPR001128">
    <property type="entry name" value="Cyt_P450"/>
</dbReference>
<gene>
    <name evidence="11" type="ORF">TMSB3V08_LOCUS4696</name>
</gene>
<dbReference type="AlphaFoldDB" id="A0A7R9HPM3"/>
<feature type="transmembrane region" description="Helical" evidence="10">
    <location>
        <begin position="37"/>
        <end position="57"/>
    </location>
</feature>
<keyword evidence="3 8" id="KW-0349">Heme</keyword>
<comment type="cofactor">
    <cofactor evidence="1 8">
        <name>heme</name>
        <dbReference type="ChEBI" id="CHEBI:30413"/>
    </cofactor>
</comment>
<evidence type="ECO:0000313" key="11">
    <source>
        <dbReference type="EMBL" id="CAD7427869.1"/>
    </source>
</evidence>
<protein>
    <recommendedName>
        <fullName evidence="12">Cytochrome P450</fullName>
    </recommendedName>
</protein>
<feature type="transmembrane region" description="Helical" evidence="10">
    <location>
        <begin position="927"/>
        <end position="949"/>
    </location>
</feature>
<dbReference type="InterPro" id="IPR050182">
    <property type="entry name" value="Cytochrome_P450_fam2"/>
</dbReference>
<keyword evidence="6 8" id="KW-0408">Iron</keyword>
<keyword evidence="10" id="KW-1133">Transmembrane helix</keyword>
<dbReference type="Pfam" id="PF00067">
    <property type="entry name" value="p450"/>
    <property type="match status" value="2"/>
</dbReference>
<feature type="binding site" description="axial binding residue" evidence="8">
    <location>
        <position position="437"/>
    </location>
    <ligand>
        <name>heme</name>
        <dbReference type="ChEBI" id="CHEBI:30413"/>
    </ligand>
    <ligandPart>
        <name>Fe</name>
        <dbReference type="ChEBI" id="CHEBI:18248"/>
    </ligandPart>
</feature>
<dbReference type="GO" id="GO:0005737">
    <property type="term" value="C:cytoplasm"/>
    <property type="evidence" value="ECO:0007669"/>
    <property type="project" value="TreeGrafter"/>
</dbReference>
<accession>A0A7R9HPM3</accession>
<evidence type="ECO:0000256" key="8">
    <source>
        <dbReference type="PIRSR" id="PIRSR602401-1"/>
    </source>
</evidence>
<dbReference type="GO" id="GO:0016712">
    <property type="term" value="F:oxidoreductase activity, acting on paired donors, with incorporation or reduction of molecular oxygen, reduced flavin or flavoprotein as one donor, and incorporation of one atom of oxygen"/>
    <property type="evidence" value="ECO:0007669"/>
    <property type="project" value="TreeGrafter"/>
</dbReference>
<feature type="transmembrane region" description="Helical" evidence="10">
    <location>
        <begin position="6"/>
        <end position="25"/>
    </location>
</feature>
<evidence type="ECO:0000256" key="3">
    <source>
        <dbReference type="ARBA" id="ARBA00022617"/>
    </source>
</evidence>
<evidence type="ECO:0000256" key="9">
    <source>
        <dbReference type="SAM" id="MobiDB-lite"/>
    </source>
</evidence>